<keyword evidence="10 12" id="KW-0472">Membrane</keyword>
<gene>
    <name evidence="16" type="ORF">AWH48_07690</name>
</gene>
<dbReference type="NCBIfam" id="TIGR01995">
    <property type="entry name" value="PTS-II-ABC-beta"/>
    <property type="match status" value="1"/>
</dbReference>
<evidence type="ECO:0000259" key="14">
    <source>
        <dbReference type="PROSITE" id="PS51098"/>
    </source>
</evidence>
<evidence type="ECO:0000256" key="7">
    <source>
        <dbReference type="ARBA" id="ARBA00022692"/>
    </source>
</evidence>
<feature type="transmembrane region" description="Helical" evidence="12">
    <location>
        <begin position="200"/>
        <end position="226"/>
    </location>
</feature>
<evidence type="ECO:0000259" key="13">
    <source>
        <dbReference type="PROSITE" id="PS51093"/>
    </source>
</evidence>
<accession>A0A177KPH0</accession>
<dbReference type="PROSITE" id="PS51098">
    <property type="entry name" value="PTS_EIIB_TYPE_1"/>
    <property type="match status" value="1"/>
</dbReference>
<dbReference type="GO" id="GO:0008982">
    <property type="term" value="F:protein-N(PI)-phosphohistidine-sugar phosphotransferase activity"/>
    <property type="evidence" value="ECO:0007669"/>
    <property type="project" value="InterPro"/>
</dbReference>
<reference evidence="16 17" key="1">
    <citation type="submission" date="2016-01" db="EMBL/GenBank/DDBJ databases">
        <title>Investigation of taxonomic status of Bacillus aminovorans.</title>
        <authorList>
            <person name="Verma A."/>
            <person name="Pal Y."/>
            <person name="Krishnamurthi S."/>
        </authorList>
    </citation>
    <scope>NUCLEOTIDE SEQUENCE [LARGE SCALE GENOMIC DNA]</scope>
    <source>
        <strain evidence="16 17">DSM 4337</strain>
    </source>
</reference>
<dbReference type="Pfam" id="PF02378">
    <property type="entry name" value="PTS_EIIC"/>
    <property type="match status" value="1"/>
</dbReference>
<evidence type="ECO:0000259" key="15">
    <source>
        <dbReference type="PROSITE" id="PS51103"/>
    </source>
</evidence>
<dbReference type="Proteomes" id="UP000077271">
    <property type="component" value="Unassembled WGS sequence"/>
</dbReference>
<evidence type="ECO:0000256" key="6">
    <source>
        <dbReference type="ARBA" id="ARBA00022683"/>
    </source>
</evidence>
<feature type="transmembrane region" description="Helical" evidence="12">
    <location>
        <begin position="287"/>
        <end position="313"/>
    </location>
</feature>
<evidence type="ECO:0000313" key="17">
    <source>
        <dbReference type="Proteomes" id="UP000077271"/>
    </source>
</evidence>
<dbReference type="GO" id="GO:0009401">
    <property type="term" value="P:phosphoenolpyruvate-dependent sugar phosphotransferase system"/>
    <property type="evidence" value="ECO:0007669"/>
    <property type="project" value="UniProtKB-KW"/>
</dbReference>
<organism evidence="16 17">
    <name type="scientific">Domibacillus aminovorans</name>
    <dbReference type="NCBI Taxonomy" id="29332"/>
    <lineage>
        <taxon>Bacteria</taxon>
        <taxon>Bacillati</taxon>
        <taxon>Bacillota</taxon>
        <taxon>Bacilli</taxon>
        <taxon>Bacillales</taxon>
        <taxon>Bacillaceae</taxon>
        <taxon>Domibacillus</taxon>
    </lineage>
</organism>
<evidence type="ECO:0000256" key="10">
    <source>
        <dbReference type="ARBA" id="ARBA00023136"/>
    </source>
</evidence>
<dbReference type="SUPFAM" id="SSF55604">
    <property type="entry name" value="Glucose permease domain IIB"/>
    <property type="match status" value="1"/>
</dbReference>
<protein>
    <submittedName>
        <fullName evidence="16">PTS beta-glucoside transporter subunit EIIBCA</fullName>
    </submittedName>
</protein>
<feature type="domain" description="PTS EIIB type-1" evidence="14">
    <location>
        <begin position="4"/>
        <end position="86"/>
    </location>
</feature>
<dbReference type="PROSITE" id="PS51103">
    <property type="entry name" value="PTS_EIIC_TYPE_1"/>
    <property type="match status" value="1"/>
</dbReference>
<keyword evidence="7 12" id="KW-0812">Transmembrane</keyword>
<feature type="transmembrane region" description="Helical" evidence="12">
    <location>
        <begin position="100"/>
        <end position="121"/>
    </location>
</feature>
<feature type="transmembrane region" description="Helical" evidence="12">
    <location>
        <begin position="379"/>
        <end position="398"/>
    </location>
</feature>
<evidence type="ECO:0000256" key="4">
    <source>
        <dbReference type="ARBA" id="ARBA00022597"/>
    </source>
</evidence>
<feature type="domain" description="PTS EIIA type-1" evidence="13">
    <location>
        <begin position="481"/>
        <end position="585"/>
    </location>
</feature>
<dbReference type="InterPro" id="IPR011055">
    <property type="entry name" value="Dup_hybrid_motif"/>
</dbReference>
<keyword evidence="2" id="KW-0813">Transport</keyword>
<dbReference type="OrthoDB" id="9769191at2"/>
<evidence type="ECO:0000256" key="9">
    <source>
        <dbReference type="ARBA" id="ARBA00022989"/>
    </source>
</evidence>
<comment type="subcellular location">
    <subcellularLocation>
        <location evidence="1">Cell membrane</location>
        <topology evidence="1">Multi-pass membrane protein</topology>
    </subcellularLocation>
</comment>
<feature type="transmembrane region" description="Helical" evidence="12">
    <location>
        <begin position="352"/>
        <end position="372"/>
    </location>
</feature>
<sequence>MNDQQLAKKILQHVGGEQNVLSLHPSATQLGIEVKDKTKANKSALENMKAIINVEESNEQFQIKIEGSVEDLYKEIKKLGDFTNDSTSEEKDKESMMSKILGIISGSFAPILGVLAGSGLLKALLTVLTMLGWMSTESSTYAILSAAGHAIFYFLPIFLGITLSIKLGASPYVGGTIGAALLEPSFTNLAANGAKSVEFLGIPVVLMSYSSTVFPIFIAVAIYAVLDKFLKKVIYKDIQMFVNPMISLLIIVPLTVLIFGPFGVYVGEAIGAGIEFLSSKSGLLTGAVLGSAWTFLTIMGLHWAIIPIAIANLAIGEDPIIGMAAAAPFAQIGMALGIFLKTKDKDLKGLSATAILPSVLAGTTELINYGIILRYKRTMLYVAIAGAVGGAINGSLGVKMTVFSFPSLLTIPAFSPMLQYVIGIAVALVLGMVLTYIFGYEDKNEKASSKVKFDTGQISVKRETIGSPLSGEIIPLYKISEPLFATQTVGKGIAIEPEKGEVVSPMDGVVTTLFPTEHAVGITSEGGAEILINIGIDTVNLKGQFFTSHVKQGDKVRQGDLLIEFDIEKIKAAGYQVTTPVVITNTSQYLDVVKTKNSFVSAKDDLLTVVV</sequence>
<dbReference type="InterPro" id="IPR001127">
    <property type="entry name" value="PTS_EIIA_1_perm"/>
</dbReference>
<dbReference type="GO" id="GO:0016301">
    <property type="term" value="F:kinase activity"/>
    <property type="evidence" value="ECO:0007669"/>
    <property type="project" value="UniProtKB-KW"/>
</dbReference>
<feature type="transmembrane region" description="Helical" evidence="12">
    <location>
        <begin position="418"/>
        <end position="440"/>
    </location>
</feature>
<dbReference type="AlphaFoldDB" id="A0A177KPH0"/>
<keyword evidence="8" id="KW-0418">Kinase</keyword>
<feature type="transmembrane region" description="Helical" evidence="12">
    <location>
        <begin position="141"/>
        <end position="165"/>
    </location>
</feature>
<dbReference type="PROSITE" id="PS51093">
    <property type="entry name" value="PTS_EIIA_TYPE_1"/>
    <property type="match status" value="1"/>
</dbReference>
<dbReference type="InterPro" id="IPR011297">
    <property type="entry name" value="PTS_IIABC_b_glu"/>
</dbReference>
<evidence type="ECO:0000256" key="3">
    <source>
        <dbReference type="ARBA" id="ARBA00022475"/>
    </source>
</evidence>
<evidence type="ECO:0000256" key="8">
    <source>
        <dbReference type="ARBA" id="ARBA00022777"/>
    </source>
</evidence>
<dbReference type="RefSeq" id="WP_063975125.1">
    <property type="nucleotide sequence ID" value="NZ_LQWZ01000033.1"/>
</dbReference>
<evidence type="ECO:0000256" key="2">
    <source>
        <dbReference type="ARBA" id="ARBA00022448"/>
    </source>
</evidence>
<dbReference type="PANTHER" id="PTHR30175">
    <property type="entry name" value="PHOSPHOTRANSFERASE SYSTEM TRANSPORT PROTEIN"/>
    <property type="match status" value="1"/>
</dbReference>
<evidence type="ECO:0000256" key="12">
    <source>
        <dbReference type="SAM" id="Phobius"/>
    </source>
</evidence>
<dbReference type="InterPro" id="IPR036878">
    <property type="entry name" value="Glu_permease_IIB"/>
</dbReference>
<evidence type="ECO:0000256" key="5">
    <source>
        <dbReference type="ARBA" id="ARBA00022679"/>
    </source>
</evidence>
<keyword evidence="3" id="KW-1003">Cell membrane</keyword>
<dbReference type="Pfam" id="PF00358">
    <property type="entry name" value="PTS_EIIA_1"/>
    <property type="match status" value="1"/>
</dbReference>
<feature type="transmembrane region" description="Helical" evidence="12">
    <location>
        <begin position="172"/>
        <end position="194"/>
    </location>
</feature>
<feature type="transmembrane region" description="Helical" evidence="12">
    <location>
        <begin position="246"/>
        <end position="267"/>
    </location>
</feature>
<keyword evidence="4" id="KW-0762">Sugar transport</keyword>
<dbReference type="InterPro" id="IPR050558">
    <property type="entry name" value="PTS_Sugar-Specific_Components"/>
</dbReference>
<dbReference type="Gene3D" id="3.30.1360.60">
    <property type="entry name" value="Glucose permease domain IIB"/>
    <property type="match status" value="1"/>
</dbReference>
<dbReference type="FunFam" id="2.70.70.10:FF:000001">
    <property type="entry name" value="PTS system glucose-specific IIA component"/>
    <property type="match status" value="1"/>
</dbReference>
<name>A0A177KPH0_9BACI</name>
<dbReference type="NCBIfam" id="TIGR00830">
    <property type="entry name" value="PTBA"/>
    <property type="match status" value="1"/>
</dbReference>
<comment type="caution">
    <text evidence="16">The sequence shown here is derived from an EMBL/GenBank/DDBJ whole genome shotgun (WGS) entry which is preliminary data.</text>
</comment>
<feature type="transmembrane region" description="Helical" evidence="12">
    <location>
        <begin position="320"/>
        <end position="340"/>
    </location>
</feature>
<dbReference type="PANTHER" id="PTHR30175:SF1">
    <property type="entry name" value="PTS SYSTEM ARBUTIN-, CELLOBIOSE-, AND SALICIN-SPECIFIC EIIBC COMPONENT-RELATED"/>
    <property type="match status" value="1"/>
</dbReference>
<dbReference type="GO" id="GO:0005886">
    <property type="term" value="C:plasma membrane"/>
    <property type="evidence" value="ECO:0007669"/>
    <property type="project" value="UniProtKB-SubCell"/>
</dbReference>
<keyword evidence="6" id="KW-0598">Phosphotransferase system</keyword>
<dbReference type="EMBL" id="LQWZ01000033">
    <property type="protein sequence ID" value="OAH54471.1"/>
    <property type="molecule type" value="Genomic_DNA"/>
</dbReference>
<keyword evidence="5" id="KW-0808">Transferase</keyword>
<dbReference type="InterPro" id="IPR003352">
    <property type="entry name" value="PTS_EIIC"/>
</dbReference>
<evidence type="ECO:0000256" key="11">
    <source>
        <dbReference type="PROSITE-ProRule" id="PRU00421"/>
    </source>
</evidence>
<proteinExistence type="predicted"/>
<feature type="domain" description="PTS EIIC type-1" evidence="15">
    <location>
        <begin position="102"/>
        <end position="454"/>
    </location>
</feature>
<evidence type="ECO:0000256" key="1">
    <source>
        <dbReference type="ARBA" id="ARBA00004651"/>
    </source>
</evidence>
<comment type="caution">
    <text evidence="11">Lacks conserved residue(s) required for the propagation of feature annotation.</text>
</comment>
<dbReference type="InterPro" id="IPR013013">
    <property type="entry name" value="PTS_EIIC_1"/>
</dbReference>
<evidence type="ECO:0000313" key="16">
    <source>
        <dbReference type="EMBL" id="OAH54471.1"/>
    </source>
</evidence>
<dbReference type="SUPFAM" id="SSF51261">
    <property type="entry name" value="Duplicated hybrid motif"/>
    <property type="match status" value="1"/>
</dbReference>
<dbReference type="InterPro" id="IPR001996">
    <property type="entry name" value="PTS_IIB_1"/>
</dbReference>
<dbReference type="Gene3D" id="2.70.70.10">
    <property type="entry name" value="Glucose Permease (Domain IIA)"/>
    <property type="match status" value="1"/>
</dbReference>
<keyword evidence="9 12" id="KW-1133">Transmembrane helix</keyword>